<dbReference type="RefSeq" id="WP_229536269.1">
    <property type="nucleotide sequence ID" value="NZ_JAJHJB010000029.1"/>
</dbReference>
<evidence type="ECO:0000313" key="2">
    <source>
        <dbReference type="EMBL" id="MCC5467251.1"/>
    </source>
</evidence>
<dbReference type="PANTHER" id="PTHR40398:SF1">
    <property type="entry name" value="PTS SYSTEM GLUCITOL_SORBITOL-SPECIFIC EIIA COMPONENT"/>
    <property type="match status" value="1"/>
</dbReference>
<name>A0ABS8HVR4_9FIRM</name>
<dbReference type="SUPFAM" id="SSF141530">
    <property type="entry name" value="PTSIIA/GutA-like"/>
    <property type="match status" value="1"/>
</dbReference>
<evidence type="ECO:0000313" key="3">
    <source>
        <dbReference type="Proteomes" id="UP001165492"/>
    </source>
</evidence>
<accession>A0ABS8HVR4</accession>
<dbReference type="InterPro" id="IPR036665">
    <property type="entry name" value="PTS_IIA_glucitol/sorbitol_sf"/>
</dbReference>
<dbReference type="EMBL" id="JAJHJB010000029">
    <property type="protein sequence ID" value="MCC5467251.1"/>
    <property type="molecule type" value="Genomic_DNA"/>
</dbReference>
<dbReference type="InterPro" id="IPR004716">
    <property type="entry name" value="PTS_IIA_glucitol/sorbitol-sp"/>
</dbReference>
<sequence>MMKYEVVVTSIGDMATELMESTGDLIIFDTCPLDGLEEISIMHTTGEIKRPIQVGDRVTFGKAQYTITAIGDEALKTLEELGHCTFKFTGSDTVELPGQIELRGEGHPEISLNDIIRIEGN</sequence>
<dbReference type="Gene3D" id="2.40.33.40">
    <property type="entry name" value="Phosphotransferase system, glucitol/sorbitol-specific IIA component"/>
    <property type="match status" value="1"/>
</dbReference>
<comment type="caution">
    <text evidence="2">The sequence shown here is derived from an EMBL/GenBank/DDBJ whole genome shotgun (WGS) entry which is preliminary data.</text>
</comment>
<reference evidence="2" key="1">
    <citation type="submission" date="2021-11" db="EMBL/GenBank/DDBJ databases">
        <title>Description of a new species Pelosinus isolated from the bottom sediments of Lake Baikal.</title>
        <authorList>
            <person name="Zakharyuk A."/>
        </authorList>
    </citation>
    <scope>NUCLEOTIDE SEQUENCE</scope>
    <source>
        <strain evidence="2">Bkl1</strain>
    </source>
</reference>
<dbReference type="Pfam" id="PF03829">
    <property type="entry name" value="PTSIIA_gutA"/>
    <property type="match status" value="1"/>
</dbReference>
<protein>
    <submittedName>
        <fullName evidence="2">PTS glucitol/sorbitol transporter subunit IIA</fullName>
    </submittedName>
</protein>
<dbReference type="PROSITE" id="PS51097">
    <property type="entry name" value="PTS_EIIA_TYPE_5"/>
    <property type="match status" value="1"/>
</dbReference>
<organism evidence="2 3">
    <name type="scientific">Pelosinus baikalensis</name>
    <dbReference type="NCBI Taxonomy" id="2892015"/>
    <lineage>
        <taxon>Bacteria</taxon>
        <taxon>Bacillati</taxon>
        <taxon>Bacillota</taxon>
        <taxon>Negativicutes</taxon>
        <taxon>Selenomonadales</taxon>
        <taxon>Sporomusaceae</taxon>
        <taxon>Pelosinus</taxon>
    </lineage>
</organism>
<evidence type="ECO:0000256" key="1">
    <source>
        <dbReference type="PROSITE-ProRule" id="PRU00420"/>
    </source>
</evidence>
<dbReference type="Proteomes" id="UP001165492">
    <property type="component" value="Unassembled WGS sequence"/>
</dbReference>
<dbReference type="PANTHER" id="PTHR40398">
    <property type="entry name" value="PTS SYSTEM GLUCITOL/SORBITOL-SPECIFIC EIIA COMPONENT"/>
    <property type="match status" value="1"/>
</dbReference>
<feature type="modified residue" description="Phosphohistidine; by HPr" evidence="1">
    <location>
        <position position="43"/>
    </location>
</feature>
<proteinExistence type="predicted"/>
<gene>
    <name evidence="2" type="ORF">LMF89_18105</name>
</gene>
<keyword evidence="3" id="KW-1185">Reference proteome</keyword>